<evidence type="ECO:0000313" key="2">
    <source>
        <dbReference type="Proteomes" id="UP000242457"/>
    </source>
</evidence>
<keyword evidence="2" id="KW-1185">Reference proteome</keyword>
<dbReference type="AlphaFoldDB" id="A0A2A3EHI5"/>
<gene>
    <name evidence="1" type="ORF">APICC_09195</name>
</gene>
<sequence length="128" mass="14766">MESWSTTPIRGRQDDGGRIATTVEEALASLTTEMTNSREANKESMKKKNDSEALEIVKGPESLYTVIKLGLHSRRTKEKKRKRKKRNYVNALLISVRVIVNVLKKKPKCCSITRFEQRFSIDNTIRKR</sequence>
<dbReference type="Proteomes" id="UP000242457">
    <property type="component" value="Unassembled WGS sequence"/>
</dbReference>
<organism evidence="1 2">
    <name type="scientific">Apis cerana cerana</name>
    <name type="common">Oriental honeybee</name>
    <dbReference type="NCBI Taxonomy" id="94128"/>
    <lineage>
        <taxon>Eukaryota</taxon>
        <taxon>Metazoa</taxon>
        <taxon>Ecdysozoa</taxon>
        <taxon>Arthropoda</taxon>
        <taxon>Hexapoda</taxon>
        <taxon>Insecta</taxon>
        <taxon>Pterygota</taxon>
        <taxon>Neoptera</taxon>
        <taxon>Endopterygota</taxon>
        <taxon>Hymenoptera</taxon>
        <taxon>Apocrita</taxon>
        <taxon>Aculeata</taxon>
        <taxon>Apoidea</taxon>
        <taxon>Anthophila</taxon>
        <taxon>Apidae</taxon>
        <taxon>Apis</taxon>
    </lineage>
</organism>
<dbReference type="EMBL" id="KZ288247">
    <property type="protein sequence ID" value="PBC31177.1"/>
    <property type="molecule type" value="Genomic_DNA"/>
</dbReference>
<proteinExistence type="predicted"/>
<evidence type="ECO:0000313" key="1">
    <source>
        <dbReference type="EMBL" id="PBC31177.1"/>
    </source>
</evidence>
<name>A0A2A3EHI5_APICC</name>
<accession>A0A2A3EHI5</accession>
<protein>
    <submittedName>
        <fullName evidence="1">Uncharacterized protein</fullName>
    </submittedName>
</protein>
<reference evidence="1 2" key="1">
    <citation type="submission" date="2014-07" db="EMBL/GenBank/DDBJ databases">
        <title>Genomic and transcriptomic analysis on Apis cerana provide comprehensive insights into honey bee biology.</title>
        <authorList>
            <person name="Diao Q."/>
            <person name="Sun L."/>
            <person name="Zheng H."/>
            <person name="Zheng H."/>
            <person name="Xu S."/>
            <person name="Wang S."/>
            <person name="Zeng Z."/>
            <person name="Hu F."/>
            <person name="Su S."/>
            <person name="Wu J."/>
        </authorList>
    </citation>
    <scope>NUCLEOTIDE SEQUENCE [LARGE SCALE GENOMIC DNA]</scope>
    <source>
        <tissue evidence="1">Pupae without intestine</tissue>
    </source>
</reference>